<feature type="region of interest" description="Disordered" evidence="1">
    <location>
        <begin position="596"/>
        <end position="630"/>
    </location>
</feature>
<comment type="caution">
    <text evidence="3">The sequence shown here is derived from an EMBL/GenBank/DDBJ whole genome shotgun (WGS) entry which is preliminary data.</text>
</comment>
<dbReference type="Pfam" id="PF00855">
    <property type="entry name" value="PWWP"/>
    <property type="match status" value="1"/>
</dbReference>
<dbReference type="PANTHER" id="PTHR10688">
    <property type="entry name" value="PWWP DOMAIN-CONTAINING PROTEIN"/>
    <property type="match status" value="1"/>
</dbReference>
<organism evidence="3 4">
    <name type="scientific">Artemisia annua</name>
    <name type="common">Sweet wormwood</name>
    <dbReference type="NCBI Taxonomy" id="35608"/>
    <lineage>
        <taxon>Eukaryota</taxon>
        <taxon>Viridiplantae</taxon>
        <taxon>Streptophyta</taxon>
        <taxon>Embryophyta</taxon>
        <taxon>Tracheophyta</taxon>
        <taxon>Spermatophyta</taxon>
        <taxon>Magnoliopsida</taxon>
        <taxon>eudicotyledons</taxon>
        <taxon>Gunneridae</taxon>
        <taxon>Pentapetalae</taxon>
        <taxon>asterids</taxon>
        <taxon>campanulids</taxon>
        <taxon>Asterales</taxon>
        <taxon>Asteraceae</taxon>
        <taxon>Asteroideae</taxon>
        <taxon>Anthemideae</taxon>
        <taxon>Artemisiinae</taxon>
        <taxon>Artemisia</taxon>
    </lineage>
</organism>
<dbReference type="AlphaFoldDB" id="A0A2U1PU39"/>
<dbReference type="STRING" id="35608.A0A2U1PU39"/>
<keyword evidence="4" id="KW-1185">Reference proteome</keyword>
<evidence type="ECO:0000256" key="1">
    <source>
        <dbReference type="SAM" id="MobiDB-lite"/>
    </source>
</evidence>
<name>A0A2U1PU39_ARTAN</name>
<feature type="compositionally biased region" description="Basic and acidic residues" evidence="1">
    <location>
        <begin position="299"/>
        <end position="320"/>
    </location>
</feature>
<dbReference type="InterPro" id="IPR000313">
    <property type="entry name" value="PWWP_dom"/>
</dbReference>
<dbReference type="CDD" id="cd05162">
    <property type="entry name" value="PWWP"/>
    <property type="match status" value="1"/>
</dbReference>
<reference evidence="3 4" key="1">
    <citation type="journal article" date="2018" name="Mol. Plant">
        <title>The genome of Artemisia annua provides insight into the evolution of Asteraceae family and artemisinin biosynthesis.</title>
        <authorList>
            <person name="Shen Q."/>
            <person name="Zhang L."/>
            <person name="Liao Z."/>
            <person name="Wang S."/>
            <person name="Yan T."/>
            <person name="Shi P."/>
            <person name="Liu M."/>
            <person name="Fu X."/>
            <person name="Pan Q."/>
            <person name="Wang Y."/>
            <person name="Lv Z."/>
            <person name="Lu X."/>
            <person name="Zhang F."/>
            <person name="Jiang W."/>
            <person name="Ma Y."/>
            <person name="Chen M."/>
            <person name="Hao X."/>
            <person name="Li L."/>
            <person name="Tang Y."/>
            <person name="Lv G."/>
            <person name="Zhou Y."/>
            <person name="Sun X."/>
            <person name="Brodelius P.E."/>
            <person name="Rose J.K.C."/>
            <person name="Tang K."/>
        </authorList>
    </citation>
    <scope>NUCLEOTIDE SEQUENCE [LARGE SCALE GENOMIC DNA]</scope>
    <source>
        <strain evidence="4">cv. Huhao1</strain>
        <tissue evidence="3">Leaf</tissue>
    </source>
</reference>
<proteinExistence type="predicted"/>
<feature type="compositionally biased region" description="Pro residues" evidence="1">
    <location>
        <begin position="596"/>
        <end position="607"/>
    </location>
</feature>
<feature type="compositionally biased region" description="Pro residues" evidence="1">
    <location>
        <begin position="616"/>
        <end position="630"/>
    </location>
</feature>
<dbReference type="PANTHER" id="PTHR10688:SF6">
    <property type="entry name" value="SERINE_THREONINE-KINASE ATM"/>
    <property type="match status" value="1"/>
</dbReference>
<protein>
    <recommendedName>
        <fullName evidence="2">PWWP domain-containing protein</fullName>
    </recommendedName>
</protein>
<feature type="region of interest" description="Disordered" evidence="1">
    <location>
        <begin position="444"/>
        <end position="466"/>
    </location>
</feature>
<dbReference type="InterPro" id="IPR052657">
    <property type="entry name" value="PDP_family_Arabidopsis"/>
</dbReference>
<dbReference type="Gene3D" id="2.30.30.140">
    <property type="match status" value="1"/>
</dbReference>
<dbReference type="EMBL" id="PKPP01000735">
    <property type="protein sequence ID" value="PWA89245.1"/>
    <property type="molecule type" value="Genomic_DNA"/>
</dbReference>
<sequence>MESFKVSKDLNEGLVKSVENGNQSLVSNSFTFREEKCVESKAVTDPCNVESYVDSSSYRDVKGISLFVELTGGLTDKLDKEIICDVKGASDGESISEVKGGELLRENEGKVNVGQQGFKANFGDFVWVIIKKDSWWPGIVSDASTAPKEVGKAKTSEDGILVKCFGNGNYLWCLAHHLKPFVGSFEELSKHSNSRKFLDALDKAVAEFRCRVKNEFSCPCSSKAVVEKRGDIGDFSVSRFEPKVFIDYIKDLASDIYMPGKIDYVAKKECLSAFYRSIGHLEIPLDELKPVNSGTPSKVHREAENGYHKNDTEKSKKGVEMKGRRKSRLLTYPGEGGIEESKVDVNGGVDLNNTNGQTVKKLQKKRGRKKKIVHENVCSSDVLLELQYAGQDCSFPYKSKNFDWVERFITGFRKWAFKDEIVINQTHQILQGSGMQETVDMVGKDSTSTKKGRKKKDKSVISPTLGTDPNRGSMILDFQNGASHNLEPQSMANKRTEVMANQGLQNNGASTFLNFGPTPCKLEPKRRKNNAENNKCMPASNNNIHALPNVNGHVERLNQAAMFHLANLYGSTPQCFTGNYGVPQVGPVPAGLAPAGPVPSGPVPSGPLPSGSLPSGPVPSGPVPAGPVPAGPVPSGPVPAGFAPAGPVPAGFAPAGLAPAGLFPAGFVPAGHFPAGFFPTGLFPAGLAPAGLAPASLAPAGLSHEPKKRGRKRKNMDLQANVGSTIIPNSNENGHEMKNIKRSNKNKETGVACIDLSYNKVQQGNEEVKGTAFLLKFSPDHPLPPKEILNAVFCKYGALNESETLVLTQNMSGQVVFLDSSSAGEAFWGLQNDQPFGPALVNYRIQHLSDSKSVIGFKTPIKSPPPVIDPQATRGSTKIPDLNGNAAENILMEKKNSDGNAAESILIEKTKSFDGNAAETIRAWRKLKVLMILINL</sequence>
<feature type="region of interest" description="Disordered" evidence="1">
    <location>
        <begin position="292"/>
        <end position="320"/>
    </location>
</feature>
<dbReference type="SUPFAM" id="SSF63748">
    <property type="entry name" value="Tudor/PWWP/MBT"/>
    <property type="match status" value="1"/>
</dbReference>
<accession>A0A2U1PU39</accession>
<dbReference type="PROSITE" id="PS50812">
    <property type="entry name" value="PWWP"/>
    <property type="match status" value="1"/>
</dbReference>
<feature type="domain" description="PWWP" evidence="2">
    <location>
        <begin position="122"/>
        <end position="184"/>
    </location>
</feature>
<evidence type="ECO:0000313" key="3">
    <source>
        <dbReference type="EMBL" id="PWA89245.1"/>
    </source>
</evidence>
<dbReference type="OrthoDB" id="21615at2759"/>
<evidence type="ECO:0000313" key="4">
    <source>
        <dbReference type="Proteomes" id="UP000245207"/>
    </source>
</evidence>
<gene>
    <name evidence="3" type="ORF">CTI12_AA012250</name>
</gene>
<evidence type="ECO:0000259" key="2">
    <source>
        <dbReference type="PROSITE" id="PS50812"/>
    </source>
</evidence>
<dbReference type="Proteomes" id="UP000245207">
    <property type="component" value="Unassembled WGS sequence"/>
</dbReference>